<organism evidence="1 2">
    <name type="scientific">Kingdonia uniflora</name>
    <dbReference type="NCBI Taxonomy" id="39325"/>
    <lineage>
        <taxon>Eukaryota</taxon>
        <taxon>Viridiplantae</taxon>
        <taxon>Streptophyta</taxon>
        <taxon>Embryophyta</taxon>
        <taxon>Tracheophyta</taxon>
        <taxon>Spermatophyta</taxon>
        <taxon>Magnoliopsida</taxon>
        <taxon>Ranunculales</taxon>
        <taxon>Circaeasteraceae</taxon>
        <taxon>Kingdonia</taxon>
    </lineage>
</organism>
<dbReference type="AlphaFoldDB" id="A0A7J7KYT9"/>
<gene>
    <name evidence="1" type="ORF">GIB67_015394</name>
</gene>
<protein>
    <submittedName>
        <fullName evidence="1">Uncharacterized protein</fullName>
    </submittedName>
</protein>
<reference evidence="1 2" key="1">
    <citation type="journal article" date="2020" name="IScience">
        <title>Genome Sequencing of the Endangered Kingdonia uniflora (Circaeasteraceae, Ranunculales) Reveals Potential Mechanisms of Evolutionary Specialization.</title>
        <authorList>
            <person name="Sun Y."/>
            <person name="Deng T."/>
            <person name="Zhang A."/>
            <person name="Moore M.J."/>
            <person name="Landis J.B."/>
            <person name="Lin N."/>
            <person name="Zhang H."/>
            <person name="Zhang X."/>
            <person name="Huang J."/>
            <person name="Zhang X."/>
            <person name="Sun H."/>
            <person name="Wang H."/>
        </authorList>
    </citation>
    <scope>NUCLEOTIDE SEQUENCE [LARGE SCALE GENOMIC DNA]</scope>
    <source>
        <strain evidence="1">TB1705</strain>
        <tissue evidence="1">Leaf</tissue>
    </source>
</reference>
<dbReference type="Proteomes" id="UP000541444">
    <property type="component" value="Unassembled WGS sequence"/>
</dbReference>
<dbReference type="Gene3D" id="2.60.120.200">
    <property type="match status" value="1"/>
</dbReference>
<sequence>MAAQASVLQEGEYSSLKDFKLEINRDEDSETFSLCFWIYLSNKSPIFPSTIIRQMRTGREGDIPFLILNKEKKMTLFPLLLPHEETPLSENSTSTKTDFPIEKWVHVGCEVSTNCTRLHIDGVVVGEKTPSPSLNNDSSSEDFKLILAGSDGDKRRLQGFVYYVHILPPASYISDHFVKNPPIYLTVDNSCISEIEEGEDGVWTIVGGKYRMCKWITPQADTWMLDTDGSFSEDRGGNGGLISDFTGNCTMGFTGYVEPVSITYYEMQAIECGARQVVKLGIGRLCVSTYFNAVIVFNKHGKGPPLEVPLPDPVYKEND</sequence>
<dbReference type="OrthoDB" id="10263919at2759"/>
<accession>A0A7J7KYT9</accession>
<dbReference type="SUPFAM" id="SSF49899">
    <property type="entry name" value="Concanavalin A-like lectins/glucanases"/>
    <property type="match status" value="1"/>
</dbReference>
<proteinExistence type="predicted"/>
<evidence type="ECO:0000313" key="1">
    <source>
        <dbReference type="EMBL" id="KAF6135541.1"/>
    </source>
</evidence>
<dbReference type="InterPro" id="IPR013320">
    <property type="entry name" value="ConA-like_dom_sf"/>
</dbReference>
<dbReference type="Pfam" id="PF13385">
    <property type="entry name" value="Laminin_G_3"/>
    <property type="match status" value="1"/>
</dbReference>
<keyword evidence="2" id="KW-1185">Reference proteome</keyword>
<dbReference type="EMBL" id="JACGCM010002784">
    <property type="protein sequence ID" value="KAF6135541.1"/>
    <property type="molecule type" value="Genomic_DNA"/>
</dbReference>
<name>A0A7J7KYT9_9MAGN</name>
<evidence type="ECO:0000313" key="2">
    <source>
        <dbReference type="Proteomes" id="UP000541444"/>
    </source>
</evidence>
<comment type="caution">
    <text evidence="1">The sequence shown here is derived from an EMBL/GenBank/DDBJ whole genome shotgun (WGS) entry which is preliminary data.</text>
</comment>